<feature type="domain" description="Glycosyltransferase subfamily 4-like N-terminal" evidence="2">
    <location>
        <begin position="15"/>
        <end position="156"/>
    </location>
</feature>
<dbReference type="AlphaFoldDB" id="A0A845UJP3"/>
<dbReference type="RefSeq" id="WP_163096905.1">
    <property type="nucleotide sequence ID" value="NZ_CP127523.1"/>
</dbReference>
<protein>
    <submittedName>
        <fullName evidence="3">Glycosyltransferase</fullName>
    </submittedName>
</protein>
<dbReference type="PANTHER" id="PTHR12526:SF630">
    <property type="entry name" value="GLYCOSYLTRANSFERASE"/>
    <property type="match status" value="1"/>
</dbReference>
<dbReference type="GO" id="GO:0016757">
    <property type="term" value="F:glycosyltransferase activity"/>
    <property type="evidence" value="ECO:0007669"/>
    <property type="project" value="InterPro"/>
</dbReference>
<evidence type="ECO:0000259" key="1">
    <source>
        <dbReference type="Pfam" id="PF00534"/>
    </source>
</evidence>
<dbReference type="EMBL" id="WNJL01000022">
    <property type="protein sequence ID" value="NDU41898.1"/>
    <property type="molecule type" value="Genomic_DNA"/>
</dbReference>
<reference evidence="3" key="1">
    <citation type="submission" date="2019-11" db="EMBL/GenBank/DDBJ databases">
        <title>Acidithiobacillus ferrianus sp. nov.: a facultatively anaerobic and extremely acidophilic chemolithoautotroph.</title>
        <authorList>
            <person name="Norris P.R."/>
            <person name="Falagan C."/>
            <person name="Moya-Beltran A."/>
            <person name="Castro M."/>
            <person name="Quatrini R."/>
            <person name="Johnson D.B."/>
        </authorList>
    </citation>
    <scope>NUCLEOTIDE SEQUENCE [LARGE SCALE GENOMIC DNA]</scope>
    <source>
        <strain evidence="3">MG</strain>
    </source>
</reference>
<evidence type="ECO:0000259" key="2">
    <source>
        <dbReference type="Pfam" id="PF13439"/>
    </source>
</evidence>
<name>A0A845UJP3_9PROT</name>
<keyword evidence="3" id="KW-0808">Transferase</keyword>
<accession>A0A845UJP3</accession>
<dbReference type="PANTHER" id="PTHR12526">
    <property type="entry name" value="GLYCOSYLTRANSFERASE"/>
    <property type="match status" value="1"/>
</dbReference>
<dbReference type="SUPFAM" id="SSF53756">
    <property type="entry name" value="UDP-Glycosyltransferase/glycogen phosphorylase"/>
    <property type="match status" value="1"/>
</dbReference>
<dbReference type="Pfam" id="PF13439">
    <property type="entry name" value="Glyco_transf_4"/>
    <property type="match status" value="1"/>
</dbReference>
<evidence type="ECO:0000313" key="3">
    <source>
        <dbReference type="EMBL" id="NDU41898.1"/>
    </source>
</evidence>
<dbReference type="Gene3D" id="3.40.50.2000">
    <property type="entry name" value="Glycogen Phosphorylase B"/>
    <property type="match status" value="2"/>
</dbReference>
<dbReference type="InterPro" id="IPR001296">
    <property type="entry name" value="Glyco_trans_1"/>
</dbReference>
<comment type="caution">
    <text evidence="3">The sequence shown here is derived from an EMBL/GenBank/DDBJ whole genome shotgun (WGS) entry which is preliminary data.</text>
</comment>
<dbReference type="CDD" id="cd03801">
    <property type="entry name" value="GT4_PimA-like"/>
    <property type="match status" value="1"/>
</dbReference>
<gene>
    <name evidence="3" type="ORF">GL267_04335</name>
</gene>
<proteinExistence type="predicted"/>
<dbReference type="InterPro" id="IPR028098">
    <property type="entry name" value="Glyco_trans_4-like_N"/>
</dbReference>
<organism evidence="3">
    <name type="scientific">Acidithiobacillus ferrianus</name>
    <dbReference type="NCBI Taxonomy" id="2678518"/>
    <lineage>
        <taxon>Bacteria</taxon>
        <taxon>Pseudomonadati</taxon>
        <taxon>Pseudomonadota</taxon>
        <taxon>Acidithiobacillia</taxon>
        <taxon>Acidithiobacillales</taxon>
        <taxon>Acidithiobacillaceae</taxon>
        <taxon>Acidithiobacillus</taxon>
    </lineage>
</organism>
<feature type="domain" description="Glycosyl transferase family 1" evidence="1">
    <location>
        <begin position="167"/>
        <end position="325"/>
    </location>
</feature>
<sequence length="349" mass="38108">MRILHITNHAMEIGNGIVNVAVDLACTQSDGGHQVFYASNGGEYENLLNFHGVQHHQIKLRKSLSGLPQLWTDFRQIIRATRPDIVHAHMMTGAIVGKISRPGFGYKLVTHVHNEFQKSARLMGVGDAVIAVSEAVSASMRNRGIPMSRLHVIRNGTINSPRVSPAQSKKLNHPAIVTVAGMYERKGIRDLIGAFAMLPGHVQAHLYLVGEGPDRAAFEGAAARSGRAAFIHFEGFQRQPQAYMQDADIFVLASHKEPFGLVLSEARELGCAIVATRVGGIPEVLEHGHAGLLFPVGDVSALTALLLQLIESPEECGRLRNRAQENLQCLTVGRMTGEVLKLYRDMLES</sequence>
<dbReference type="Pfam" id="PF00534">
    <property type="entry name" value="Glycos_transf_1"/>
    <property type="match status" value="1"/>
</dbReference>